<dbReference type="EMBL" id="JAYWIO010000003">
    <property type="protein sequence ID" value="KAK7276907.1"/>
    <property type="molecule type" value="Genomic_DNA"/>
</dbReference>
<evidence type="ECO:0000313" key="9">
    <source>
        <dbReference type="Proteomes" id="UP001372338"/>
    </source>
</evidence>
<dbReference type="InterPro" id="IPR039391">
    <property type="entry name" value="Phytocyanin-like"/>
</dbReference>
<evidence type="ECO:0000256" key="1">
    <source>
        <dbReference type="ARBA" id="ARBA00022723"/>
    </source>
</evidence>
<keyword evidence="2" id="KW-0186">Copper</keyword>
<comment type="caution">
    <text evidence="8">The sequence shown here is derived from an EMBL/GenBank/DDBJ whole genome shotgun (WGS) entry which is preliminary data.</text>
</comment>
<dbReference type="InterPro" id="IPR003245">
    <property type="entry name" value="Phytocyanin_dom"/>
</dbReference>
<dbReference type="GO" id="GO:0005886">
    <property type="term" value="C:plasma membrane"/>
    <property type="evidence" value="ECO:0007669"/>
    <property type="project" value="TreeGrafter"/>
</dbReference>
<name>A0AAN9IF52_CROPI</name>
<evidence type="ECO:0000256" key="5">
    <source>
        <dbReference type="ARBA" id="ARBA00082491"/>
    </source>
</evidence>
<protein>
    <recommendedName>
        <fullName evidence="4">Basic blue protein</fullName>
    </recommendedName>
    <alternativeName>
        <fullName evidence="5">Plantacyanin</fullName>
    </alternativeName>
</protein>
<keyword evidence="3" id="KW-1015">Disulfide bond</keyword>
<feature type="domain" description="Phytocyanin" evidence="7">
    <location>
        <begin position="21"/>
        <end position="116"/>
    </location>
</feature>
<reference evidence="8 9" key="1">
    <citation type="submission" date="2024-01" db="EMBL/GenBank/DDBJ databases">
        <title>The genomes of 5 underutilized Papilionoideae crops provide insights into root nodulation and disease resistanc.</title>
        <authorList>
            <person name="Yuan L."/>
        </authorList>
    </citation>
    <scope>NUCLEOTIDE SEQUENCE [LARGE SCALE GENOMIC DNA]</scope>
    <source>
        <strain evidence="8">ZHUSHIDOU_FW_LH</strain>
        <tissue evidence="8">Leaf</tissue>
    </source>
</reference>
<evidence type="ECO:0000259" key="7">
    <source>
        <dbReference type="PROSITE" id="PS51485"/>
    </source>
</evidence>
<keyword evidence="1" id="KW-0479">Metal-binding</keyword>
<proteinExistence type="predicted"/>
<dbReference type="SUPFAM" id="SSF49503">
    <property type="entry name" value="Cupredoxins"/>
    <property type="match status" value="1"/>
</dbReference>
<evidence type="ECO:0000313" key="8">
    <source>
        <dbReference type="EMBL" id="KAK7276907.1"/>
    </source>
</evidence>
<sequence>MIAPILLFCMLVFHCEIAHANSYTVGGASGWTFGVASWPNGKQFKASDTLNFIYNNTFHNVVEVNKAGYHSCSVSNAIRKYNSGHDEIALRTGNNYFICGFPGHCQRGMRIALKAT</sequence>
<dbReference type="PANTHER" id="PTHR33021:SF193">
    <property type="entry name" value="OS06G0218600 PROTEIN"/>
    <property type="match status" value="1"/>
</dbReference>
<evidence type="ECO:0000256" key="4">
    <source>
        <dbReference type="ARBA" id="ARBA00071970"/>
    </source>
</evidence>
<feature type="signal peptide" evidence="6">
    <location>
        <begin position="1"/>
        <end position="20"/>
    </location>
</feature>
<dbReference type="AlphaFoldDB" id="A0AAN9IF52"/>
<evidence type="ECO:0000256" key="3">
    <source>
        <dbReference type="ARBA" id="ARBA00023157"/>
    </source>
</evidence>
<accession>A0AAN9IF52</accession>
<evidence type="ECO:0000256" key="2">
    <source>
        <dbReference type="ARBA" id="ARBA00023008"/>
    </source>
</evidence>
<dbReference type="CDD" id="cd11013">
    <property type="entry name" value="Plantacyanin"/>
    <property type="match status" value="1"/>
</dbReference>
<gene>
    <name evidence="8" type="ORF">RIF29_18055</name>
</gene>
<keyword evidence="9" id="KW-1185">Reference proteome</keyword>
<dbReference type="InterPro" id="IPR041844">
    <property type="entry name" value="Plantacyanin"/>
</dbReference>
<feature type="chain" id="PRO_5043052324" description="Basic blue protein" evidence="6">
    <location>
        <begin position="21"/>
        <end position="116"/>
    </location>
</feature>
<dbReference type="GO" id="GO:0046872">
    <property type="term" value="F:metal ion binding"/>
    <property type="evidence" value="ECO:0007669"/>
    <property type="project" value="UniProtKB-KW"/>
</dbReference>
<dbReference type="FunFam" id="2.60.40.420:FF:000013">
    <property type="entry name" value="basic blue protein-like"/>
    <property type="match status" value="1"/>
</dbReference>
<evidence type="ECO:0000256" key="6">
    <source>
        <dbReference type="SAM" id="SignalP"/>
    </source>
</evidence>
<dbReference type="InterPro" id="IPR008972">
    <property type="entry name" value="Cupredoxin"/>
</dbReference>
<dbReference type="Proteomes" id="UP001372338">
    <property type="component" value="Unassembled WGS sequence"/>
</dbReference>
<dbReference type="Pfam" id="PF02298">
    <property type="entry name" value="Cu_bind_like"/>
    <property type="match status" value="1"/>
</dbReference>
<dbReference type="Gene3D" id="2.60.40.420">
    <property type="entry name" value="Cupredoxins - blue copper proteins"/>
    <property type="match status" value="1"/>
</dbReference>
<dbReference type="PROSITE" id="PS51485">
    <property type="entry name" value="PHYTOCYANIN"/>
    <property type="match status" value="1"/>
</dbReference>
<keyword evidence="6" id="KW-0732">Signal</keyword>
<organism evidence="8 9">
    <name type="scientific">Crotalaria pallida</name>
    <name type="common">Smooth rattlebox</name>
    <name type="synonym">Crotalaria striata</name>
    <dbReference type="NCBI Taxonomy" id="3830"/>
    <lineage>
        <taxon>Eukaryota</taxon>
        <taxon>Viridiplantae</taxon>
        <taxon>Streptophyta</taxon>
        <taxon>Embryophyta</taxon>
        <taxon>Tracheophyta</taxon>
        <taxon>Spermatophyta</taxon>
        <taxon>Magnoliopsida</taxon>
        <taxon>eudicotyledons</taxon>
        <taxon>Gunneridae</taxon>
        <taxon>Pentapetalae</taxon>
        <taxon>rosids</taxon>
        <taxon>fabids</taxon>
        <taxon>Fabales</taxon>
        <taxon>Fabaceae</taxon>
        <taxon>Papilionoideae</taxon>
        <taxon>50 kb inversion clade</taxon>
        <taxon>genistoids sensu lato</taxon>
        <taxon>core genistoids</taxon>
        <taxon>Crotalarieae</taxon>
        <taxon>Crotalaria</taxon>
    </lineage>
</organism>
<dbReference type="PANTHER" id="PTHR33021">
    <property type="entry name" value="BLUE COPPER PROTEIN"/>
    <property type="match status" value="1"/>
</dbReference>
<dbReference type="GO" id="GO:0009055">
    <property type="term" value="F:electron transfer activity"/>
    <property type="evidence" value="ECO:0007669"/>
    <property type="project" value="InterPro"/>
</dbReference>